<feature type="chain" id="PRO_5034739864" evidence="1">
    <location>
        <begin position="18"/>
        <end position="165"/>
    </location>
</feature>
<sequence length="165" mass="17684">MQLSTLIGASFVTVASALNSSYPPINLGYYSFPHGNIFVAWSPFTPTKTSELLEVCDTTGAVKGTGTWTGIRTQSTYTYDPICRKPFNYTDASTGEKYYNVEAACEDDNIDIGLRPVVTAIVDVASNTTVQTCVPVVASGELEKNWVSCSACCATGLEWSFACSA</sequence>
<keyword evidence="3" id="KW-1185">Reference proteome</keyword>
<reference evidence="2" key="1">
    <citation type="journal article" date="2020" name="Phytopathology">
        <title>Genome Sequence Resources of Colletotrichum truncatum, C. plurivorum, C. musicola, and C. sojae: Four Species Pathogenic to Soybean (Glycine max).</title>
        <authorList>
            <person name="Rogerio F."/>
            <person name="Boufleur T.R."/>
            <person name="Ciampi-Guillardi M."/>
            <person name="Sukno S.A."/>
            <person name="Thon M.R."/>
            <person name="Massola Junior N.S."/>
            <person name="Baroncelli R."/>
        </authorList>
    </citation>
    <scope>NUCLEOTIDE SEQUENCE</scope>
    <source>
        <strain evidence="2">LFN0074</strain>
    </source>
</reference>
<gene>
    <name evidence="2" type="ORF">CMUS01_13625</name>
</gene>
<protein>
    <submittedName>
        <fullName evidence="2">Uncharacterized protein</fullName>
    </submittedName>
</protein>
<name>A0A8H6MVF8_9PEZI</name>
<proteinExistence type="predicted"/>
<dbReference type="AlphaFoldDB" id="A0A8H6MVF8"/>
<evidence type="ECO:0000256" key="1">
    <source>
        <dbReference type="SAM" id="SignalP"/>
    </source>
</evidence>
<feature type="signal peptide" evidence="1">
    <location>
        <begin position="1"/>
        <end position="17"/>
    </location>
</feature>
<evidence type="ECO:0000313" key="2">
    <source>
        <dbReference type="EMBL" id="KAF6809735.1"/>
    </source>
</evidence>
<dbReference type="EMBL" id="WIGM01000880">
    <property type="protein sequence ID" value="KAF6809735.1"/>
    <property type="molecule type" value="Genomic_DNA"/>
</dbReference>
<comment type="caution">
    <text evidence="2">The sequence shown here is derived from an EMBL/GenBank/DDBJ whole genome shotgun (WGS) entry which is preliminary data.</text>
</comment>
<keyword evidence="1" id="KW-0732">Signal</keyword>
<evidence type="ECO:0000313" key="3">
    <source>
        <dbReference type="Proteomes" id="UP000639643"/>
    </source>
</evidence>
<organism evidence="2 3">
    <name type="scientific">Colletotrichum musicola</name>
    <dbReference type="NCBI Taxonomy" id="2175873"/>
    <lineage>
        <taxon>Eukaryota</taxon>
        <taxon>Fungi</taxon>
        <taxon>Dikarya</taxon>
        <taxon>Ascomycota</taxon>
        <taxon>Pezizomycotina</taxon>
        <taxon>Sordariomycetes</taxon>
        <taxon>Hypocreomycetidae</taxon>
        <taxon>Glomerellales</taxon>
        <taxon>Glomerellaceae</taxon>
        <taxon>Colletotrichum</taxon>
        <taxon>Colletotrichum orchidearum species complex</taxon>
    </lineage>
</organism>
<accession>A0A8H6MVF8</accession>
<dbReference type="OrthoDB" id="5173988at2759"/>
<dbReference type="Proteomes" id="UP000639643">
    <property type="component" value="Unassembled WGS sequence"/>
</dbReference>